<feature type="region of interest" description="Disordered" evidence="1">
    <location>
        <begin position="100"/>
        <end position="153"/>
    </location>
</feature>
<dbReference type="EnsemblPlants" id="evm.model.01.2807">
    <property type="protein sequence ID" value="cds.evm.model.01.2807"/>
    <property type="gene ID" value="evm.TU.01.2807"/>
</dbReference>
<accession>A0A803NMQ5</accession>
<reference evidence="2" key="1">
    <citation type="submission" date="2018-11" db="EMBL/GenBank/DDBJ databases">
        <authorList>
            <person name="Grassa J C."/>
        </authorList>
    </citation>
    <scope>NUCLEOTIDE SEQUENCE [LARGE SCALE GENOMIC DNA]</scope>
</reference>
<dbReference type="Gramene" id="evm.model.01.2807">
    <property type="protein sequence ID" value="cds.evm.model.01.2807"/>
    <property type="gene ID" value="evm.TU.01.2807"/>
</dbReference>
<proteinExistence type="predicted"/>
<evidence type="ECO:0000313" key="2">
    <source>
        <dbReference type="EnsemblPlants" id="cds.evm.model.01.2807"/>
    </source>
</evidence>
<name>A0A803NMQ5_CANSA</name>
<dbReference type="AlphaFoldDB" id="A0A803NMQ5"/>
<protein>
    <submittedName>
        <fullName evidence="2">Uncharacterized protein</fullName>
    </submittedName>
</protein>
<reference evidence="2" key="2">
    <citation type="submission" date="2021-03" db="UniProtKB">
        <authorList>
            <consortium name="EnsemblPlants"/>
        </authorList>
    </citation>
    <scope>IDENTIFICATION</scope>
</reference>
<dbReference type="Proteomes" id="UP000596661">
    <property type="component" value="Chromosome 1"/>
</dbReference>
<sequence>MIAIHSSSVERGSRTTSQQIRDTLVAEARTRTTLIPQVPSGTRGNWPLPTLTLRDRANHILFLLATRCNICTLAFEENFRKYGLYHSGGGVVASNNPPQDPGGFFGQGGPDRDQEEPCSAAASCKGKAVMTEDSSSEFSSEDEGPLGGTPWVDHHEEIDDTAFRLKDLMRQRSSSLSGGRAQSKELYEARVAKESTLRASADQLGQTSDDVQVGQDREANQHFCGDTCRPAFGGDPFRPGFHVAGH</sequence>
<keyword evidence="3" id="KW-1185">Reference proteome</keyword>
<dbReference type="EMBL" id="UZAU01000081">
    <property type="status" value="NOT_ANNOTATED_CDS"/>
    <property type="molecule type" value="Genomic_DNA"/>
</dbReference>
<feature type="region of interest" description="Disordered" evidence="1">
    <location>
        <begin position="197"/>
        <end position="217"/>
    </location>
</feature>
<organism evidence="2 3">
    <name type="scientific">Cannabis sativa</name>
    <name type="common">Hemp</name>
    <name type="synonym">Marijuana</name>
    <dbReference type="NCBI Taxonomy" id="3483"/>
    <lineage>
        <taxon>Eukaryota</taxon>
        <taxon>Viridiplantae</taxon>
        <taxon>Streptophyta</taxon>
        <taxon>Embryophyta</taxon>
        <taxon>Tracheophyta</taxon>
        <taxon>Spermatophyta</taxon>
        <taxon>Magnoliopsida</taxon>
        <taxon>eudicotyledons</taxon>
        <taxon>Gunneridae</taxon>
        <taxon>Pentapetalae</taxon>
        <taxon>rosids</taxon>
        <taxon>fabids</taxon>
        <taxon>Rosales</taxon>
        <taxon>Cannabaceae</taxon>
        <taxon>Cannabis</taxon>
    </lineage>
</organism>
<evidence type="ECO:0000313" key="3">
    <source>
        <dbReference type="Proteomes" id="UP000596661"/>
    </source>
</evidence>
<evidence type="ECO:0000256" key="1">
    <source>
        <dbReference type="SAM" id="MobiDB-lite"/>
    </source>
</evidence>